<reference evidence="6 7" key="1">
    <citation type="submission" date="2016-10" db="EMBL/GenBank/DDBJ databases">
        <authorList>
            <person name="de Groot N.N."/>
        </authorList>
    </citation>
    <scope>NUCLEOTIDE SEQUENCE [LARGE SCALE GENOMIC DNA]</scope>
    <source>
        <strain evidence="6 7">DSM 17073</strain>
    </source>
</reference>
<evidence type="ECO:0000313" key="7">
    <source>
        <dbReference type="Proteomes" id="UP000242243"/>
    </source>
</evidence>
<keyword evidence="8" id="KW-1185">Reference proteome</keyword>
<dbReference type="PANTHER" id="PTHR33154:SF33">
    <property type="entry name" value="TRANSCRIPTIONAL REPRESSOR SDPR"/>
    <property type="match status" value="1"/>
</dbReference>
<accession>A0A1I5PQA5</accession>
<dbReference type="InterPro" id="IPR036390">
    <property type="entry name" value="WH_DNA-bd_sf"/>
</dbReference>
<dbReference type="NCBIfam" id="NF033788">
    <property type="entry name" value="HTH_metalloreg"/>
    <property type="match status" value="1"/>
</dbReference>
<dbReference type="Proteomes" id="UP000321547">
    <property type="component" value="Unassembled WGS sequence"/>
</dbReference>
<proteinExistence type="predicted"/>
<evidence type="ECO:0000313" key="6">
    <source>
        <dbReference type="EMBL" id="SFP36318.1"/>
    </source>
</evidence>
<dbReference type="InterPro" id="IPR001845">
    <property type="entry name" value="HTH_ArsR_DNA-bd_dom"/>
</dbReference>
<dbReference type="Pfam" id="PF01022">
    <property type="entry name" value="HTH_5"/>
    <property type="match status" value="1"/>
</dbReference>
<dbReference type="AlphaFoldDB" id="A0A1I5PQA5"/>
<dbReference type="RefSeq" id="WP_089831847.1">
    <property type="nucleotide sequence ID" value="NZ_BJWI01000012.1"/>
</dbReference>
<dbReference type="Gene3D" id="1.10.10.10">
    <property type="entry name" value="Winged helix-like DNA-binding domain superfamily/Winged helix DNA-binding domain"/>
    <property type="match status" value="1"/>
</dbReference>
<sequence>MTKQHEIRRQDKLNIDYDRGLENLPVVKNADTRANYADMFKAFGDETRLKLISFLTVAPACLCEMVDALGIANSTITHHLKLLERGGVVQKEKIGKFTVYQLTDATLVHHLLELLTEGKRCE</sequence>
<protein>
    <submittedName>
        <fullName evidence="6">DNA-binding transcriptional regulator, ArsR family</fullName>
    </submittedName>
</protein>
<evidence type="ECO:0000256" key="3">
    <source>
        <dbReference type="ARBA" id="ARBA00023163"/>
    </source>
</evidence>
<evidence type="ECO:0000256" key="1">
    <source>
        <dbReference type="ARBA" id="ARBA00023015"/>
    </source>
</evidence>
<reference evidence="5 8" key="2">
    <citation type="submission" date="2019-07" db="EMBL/GenBank/DDBJ databases">
        <title>Whole genome shotgun sequence of Halolactibacillus halophilus NBRC 100868.</title>
        <authorList>
            <person name="Hosoyama A."/>
            <person name="Uohara A."/>
            <person name="Ohji S."/>
            <person name="Ichikawa N."/>
        </authorList>
    </citation>
    <scope>NUCLEOTIDE SEQUENCE [LARGE SCALE GENOMIC DNA]</scope>
    <source>
        <strain evidence="5 8">NBRC 100868</strain>
    </source>
</reference>
<dbReference type="Proteomes" id="UP000242243">
    <property type="component" value="Unassembled WGS sequence"/>
</dbReference>
<dbReference type="GO" id="GO:0003700">
    <property type="term" value="F:DNA-binding transcription factor activity"/>
    <property type="evidence" value="ECO:0007669"/>
    <property type="project" value="InterPro"/>
</dbReference>
<keyword evidence="3" id="KW-0804">Transcription</keyword>
<dbReference type="EMBL" id="BJWI01000012">
    <property type="protein sequence ID" value="GEM01583.1"/>
    <property type="molecule type" value="Genomic_DNA"/>
</dbReference>
<keyword evidence="2 6" id="KW-0238">DNA-binding</keyword>
<feature type="domain" description="HTH arsR-type" evidence="4">
    <location>
        <begin position="28"/>
        <end position="122"/>
    </location>
</feature>
<evidence type="ECO:0000256" key="2">
    <source>
        <dbReference type="ARBA" id="ARBA00023125"/>
    </source>
</evidence>
<keyword evidence="1" id="KW-0805">Transcription regulation</keyword>
<evidence type="ECO:0000313" key="8">
    <source>
        <dbReference type="Proteomes" id="UP000321547"/>
    </source>
</evidence>
<dbReference type="PANTHER" id="PTHR33154">
    <property type="entry name" value="TRANSCRIPTIONAL REGULATOR, ARSR FAMILY"/>
    <property type="match status" value="1"/>
</dbReference>
<dbReference type="SUPFAM" id="SSF46785">
    <property type="entry name" value="Winged helix' DNA-binding domain"/>
    <property type="match status" value="1"/>
</dbReference>
<dbReference type="SMART" id="SM00418">
    <property type="entry name" value="HTH_ARSR"/>
    <property type="match status" value="1"/>
</dbReference>
<dbReference type="GO" id="GO:0003677">
    <property type="term" value="F:DNA binding"/>
    <property type="evidence" value="ECO:0007669"/>
    <property type="project" value="UniProtKB-KW"/>
</dbReference>
<dbReference type="PRINTS" id="PR00778">
    <property type="entry name" value="HTHARSR"/>
</dbReference>
<dbReference type="InterPro" id="IPR051081">
    <property type="entry name" value="HTH_MetalResp_TranReg"/>
</dbReference>
<organism evidence="6 7">
    <name type="scientific">Halolactibacillus halophilus</name>
    <dbReference type="NCBI Taxonomy" id="306540"/>
    <lineage>
        <taxon>Bacteria</taxon>
        <taxon>Bacillati</taxon>
        <taxon>Bacillota</taxon>
        <taxon>Bacilli</taxon>
        <taxon>Bacillales</taxon>
        <taxon>Bacillaceae</taxon>
        <taxon>Halolactibacillus</taxon>
    </lineage>
</organism>
<dbReference type="EMBL" id="FOXC01000016">
    <property type="protein sequence ID" value="SFP36318.1"/>
    <property type="molecule type" value="Genomic_DNA"/>
</dbReference>
<name>A0A1I5PQA5_9BACI</name>
<dbReference type="CDD" id="cd00090">
    <property type="entry name" value="HTH_ARSR"/>
    <property type="match status" value="1"/>
</dbReference>
<dbReference type="OrthoDB" id="9794330at2"/>
<dbReference type="STRING" id="306540.SAMN05421839_11622"/>
<dbReference type="InterPro" id="IPR011991">
    <property type="entry name" value="ArsR-like_HTH"/>
</dbReference>
<dbReference type="PROSITE" id="PS50987">
    <property type="entry name" value="HTH_ARSR_2"/>
    <property type="match status" value="1"/>
</dbReference>
<dbReference type="InterPro" id="IPR036388">
    <property type="entry name" value="WH-like_DNA-bd_sf"/>
</dbReference>
<evidence type="ECO:0000313" key="5">
    <source>
        <dbReference type="EMBL" id="GEM01583.1"/>
    </source>
</evidence>
<evidence type="ECO:0000259" key="4">
    <source>
        <dbReference type="PROSITE" id="PS50987"/>
    </source>
</evidence>
<gene>
    <name evidence="5" type="ORF">HHA03_11150</name>
    <name evidence="6" type="ORF">SAMN05421839_11622</name>
</gene>